<feature type="transmembrane region" description="Helical" evidence="6">
    <location>
        <begin position="288"/>
        <end position="309"/>
    </location>
</feature>
<keyword evidence="8" id="KW-1185">Reference proteome</keyword>
<evidence type="ECO:0000256" key="6">
    <source>
        <dbReference type="SAM" id="Phobius"/>
    </source>
</evidence>
<comment type="subcellular location">
    <subcellularLocation>
        <location evidence="1">Membrane</location>
        <topology evidence="1">Multi-pass membrane protein</topology>
    </subcellularLocation>
</comment>
<feature type="transmembrane region" description="Helical" evidence="6">
    <location>
        <begin position="140"/>
        <end position="159"/>
    </location>
</feature>
<evidence type="ECO:0000256" key="4">
    <source>
        <dbReference type="ARBA" id="ARBA00022989"/>
    </source>
</evidence>
<keyword evidence="5 6" id="KW-0472">Membrane</keyword>
<dbReference type="AlphaFoldDB" id="A0A1M6FA25"/>
<evidence type="ECO:0000313" key="7">
    <source>
        <dbReference type="EMBL" id="SHI94506.1"/>
    </source>
</evidence>
<gene>
    <name evidence="7" type="ORF">SAMN05216261_2275</name>
</gene>
<dbReference type="Proteomes" id="UP000184396">
    <property type="component" value="Unassembled WGS sequence"/>
</dbReference>
<dbReference type="OrthoDB" id="9783692at2"/>
<organism evidence="7 8">
    <name type="scientific">Algibacter luteus</name>
    <dbReference type="NCBI Taxonomy" id="1178825"/>
    <lineage>
        <taxon>Bacteria</taxon>
        <taxon>Pseudomonadati</taxon>
        <taxon>Bacteroidota</taxon>
        <taxon>Flavobacteriia</taxon>
        <taxon>Flavobacteriales</taxon>
        <taxon>Flavobacteriaceae</taxon>
        <taxon>Algibacter</taxon>
    </lineage>
</organism>
<protein>
    <submittedName>
        <fullName evidence="7">Tellurite resistance protein TerC</fullName>
    </submittedName>
</protein>
<evidence type="ECO:0000313" key="8">
    <source>
        <dbReference type="Proteomes" id="UP000184396"/>
    </source>
</evidence>
<dbReference type="PANTHER" id="PTHR30238:SF4">
    <property type="entry name" value="SLL1022 PROTEIN"/>
    <property type="match status" value="1"/>
</dbReference>
<feature type="transmembrane region" description="Helical" evidence="6">
    <location>
        <begin position="79"/>
        <end position="102"/>
    </location>
</feature>
<name>A0A1M6FA25_9FLAO</name>
<reference evidence="7 8" key="1">
    <citation type="submission" date="2016-11" db="EMBL/GenBank/DDBJ databases">
        <authorList>
            <person name="Jaros S."/>
            <person name="Januszkiewicz K."/>
            <person name="Wedrychowicz H."/>
        </authorList>
    </citation>
    <scope>NUCLEOTIDE SEQUENCE [LARGE SCALE GENOMIC DNA]</scope>
    <source>
        <strain evidence="7 8">CGMCC 1.12213</strain>
    </source>
</reference>
<feature type="transmembrane region" description="Helical" evidence="6">
    <location>
        <begin position="198"/>
        <end position="226"/>
    </location>
</feature>
<dbReference type="RefSeq" id="WP_019387790.1">
    <property type="nucleotide sequence ID" value="NZ_ALIH01000007.1"/>
</dbReference>
<dbReference type="PANTHER" id="PTHR30238">
    <property type="entry name" value="MEMBRANE BOUND PREDICTED REDOX MODULATOR"/>
    <property type="match status" value="1"/>
</dbReference>
<sequence length="313" mass="35686">MNHLTPWIILIIYVLILLFIDFFILHKKNKVTSVKKAIFETIFFISNALIFSGILHWCFSQSLVENINNLTPNQALVKYLTGYIIELSLSVDNLFVIAIIFTSFKIPSQYQHKLLFLGILGAIIFRAILISVGLVLIHKIHGMSIIFGLLLLFSALKMLKKEAEHKDAKEPKSIMKYFRFSNELDGGKFITKINGKRVFTALFGALLTIEFTDLLFALDSIPAIFAVTTDPFIVYSSNIFAIMGLRSLYFFLSNMLEKFKYLKYSVFSILLFVSIKLMTANFVDIPEWFSLLFIGISLAIGIYISVINIKKAE</sequence>
<dbReference type="InterPro" id="IPR005496">
    <property type="entry name" value="Integral_membrane_TerC"/>
</dbReference>
<dbReference type="eggNOG" id="COG0861">
    <property type="taxonomic scope" value="Bacteria"/>
</dbReference>
<accession>A0A1M6FA25</accession>
<dbReference type="NCBIfam" id="TIGR03718">
    <property type="entry name" value="R_switched_Alx"/>
    <property type="match status" value="1"/>
</dbReference>
<feature type="transmembrane region" description="Helical" evidence="6">
    <location>
        <begin position="232"/>
        <end position="252"/>
    </location>
</feature>
<dbReference type="Pfam" id="PF03741">
    <property type="entry name" value="TerC"/>
    <property type="match status" value="1"/>
</dbReference>
<feature type="transmembrane region" description="Helical" evidence="6">
    <location>
        <begin position="264"/>
        <end position="282"/>
    </location>
</feature>
<keyword evidence="4 6" id="KW-1133">Transmembrane helix</keyword>
<keyword evidence="3 6" id="KW-0812">Transmembrane</keyword>
<feature type="transmembrane region" description="Helical" evidence="6">
    <location>
        <begin position="6"/>
        <end position="25"/>
    </location>
</feature>
<feature type="transmembrane region" description="Helical" evidence="6">
    <location>
        <begin position="114"/>
        <end position="134"/>
    </location>
</feature>
<proteinExistence type="inferred from homology"/>
<dbReference type="STRING" id="1178825.SAMN05216261_2275"/>
<evidence type="ECO:0000256" key="2">
    <source>
        <dbReference type="ARBA" id="ARBA00007511"/>
    </source>
</evidence>
<dbReference type="GO" id="GO:0016020">
    <property type="term" value="C:membrane"/>
    <property type="evidence" value="ECO:0007669"/>
    <property type="project" value="UniProtKB-SubCell"/>
</dbReference>
<comment type="similarity">
    <text evidence="2">Belongs to the TerC family.</text>
</comment>
<evidence type="ECO:0000256" key="3">
    <source>
        <dbReference type="ARBA" id="ARBA00022692"/>
    </source>
</evidence>
<dbReference type="InterPro" id="IPR022369">
    <property type="entry name" value="Integral_membrane_TerC_rswitch"/>
</dbReference>
<dbReference type="EMBL" id="FQYK01000005">
    <property type="protein sequence ID" value="SHI94506.1"/>
    <property type="molecule type" value="Genomic_DNA"/>
</dbReference>
<evidence type="ECO:0000256" key="1">
    <source>
        <dbReference type="ARBA" id="ARBA00004141"/>
    </source>
</evidence>
<evidence type="ECO:0000256" key="5">
    <source>
        <dbReference type="ARBA" id="ARBA00023136"/>
    </source>
</evidence>
<feature type="transmembrane region" description="Helical" evidence="6">
    <location>
        <begin position="37"/>
        <end position="59"/>
    </location>
</feature>